<dbReference type="Pfam" id="PF03929">
    <property type="entry name" value="PepSY_TM"/>
    <property type="match status" value="1"/>
</dbReference>
<dbReference type="PANTHER" id="PTHR34219">
    <property type="entry name" value="IRON-REGULATED INNER MEMBRANE PROTEIN-RELATED"/>
    <property type="match status" value="1"/>
</dbReference>
<proteinExistence type="predicted"/>
<dbReference type="InterPro" id="IPR005625">
    <property type="entry name" value="PepSY-ass_TM"/>
</dbReference>
<dbReference type="Proteomes" id="UP000242469">
    <property type="component" value="Unassembled WGS sequence"/>
</dbReference>
<feature type="transmembrane region" description="Helical" evidence="1">
    <location>
        <begin position="182"/>
        <end position="202"/>
    </location>
</feature>
<accession>A0A1H4G9G2</accession>
<evidence type="ECO:0000313" key="2">
    <source>
        <dbReference type="EMBL" id="SEB05660.1"/>
    </source>
</evidence>
<dbReference type="AlphaFoldDB" id="A0A1H4G9G2"/>
<keyword evidence="1" id="KW-0812">Transmembrane</keyword>
<feature type="transmembrane region" description="Helical" evidence="1">
    <location>
        <begin position="367"/>
        <end position="385"/>
    </location>
</feature>
<dbReference type="RefSeq" id="WP_091827445.1">
    <property type="nucleotide sequence ID" value="NZ_FNRJ01000014.1"/>
</dbReference>
<protein>
    <submittedName>
        <fullName evidence="2">Uncharacterized iron-regulated membrane protein</fullName>
    </submittedName>
</protein>
<gene>
    <name evidence="2" type="ORF">SAMN02745729_11497</name>
</gene>
<evidence type="ECO:0000256" key="1">
    <source>
        <dbReference type="SAM" id="Phobius"/>
    </source>
</evidence>
<keyword evidence="3" id="KW-1185">Reference proteome</keyword>
<evidence type="ECO:0000313" key="3">
    <source>
        <dbReference type="Proteomes" id="UP000242469"/>
    </source>
</evidence>
<dbReference type="STRING" id="1122198.SAMN02745729_11497"/>
<name>A0A1H4G9G2_9GAMM</name>
<sequence>MKVRTWFRIHSFTGVITGLLLFIICWSGTFAVIAHELDWLVTPETRIDVPKAPLDWEAMVRNVEDAYPDATLRWLSAPLHPLSSAEVIIDLPEKKSVRVYADPASAELLGDYSYFNVQRFFRSFHRNLFLPGIGIYVVSAFAVSMLVSLVAALMFYKRWWRRFFRWPKLHSRSFWSELHKTGGLWSLWFLVVIGITGLWYLVEAARYDFIDGKISYAGTAHYAIHQLPVPNHPNGLPAQPLTQLIEKARTERPDLEIRSVYIDGPTIVIQGQSDHLLVRDRANRVRLDRYTGEVLYNQTPHDYSLYWRWTDTADPLHFGDFGGLWSKSIWFLFGLLLSGLILSGTYLHARRLAGEAKERHRWPGTSAAMVVSVLVLAASSSFGFIEVRDYYGLVVEGAHQFPNLAPGVSAVINGWIAVTLGILAGWVWMLWRSTSALQRRPTD</sequence>
<organism evidence="2 3">
    <name type="scientific">Marinobacterium iners DSM 11526</name>
    <dbReference type="NCBI Taxonomy" id="1122198"/>
    <lineage>
        <taxon>Bacteria</taxon>
        <taxon>Pseudomonadati</taxon>
        <taxon>Pseudomonadota</taxon>
        <taxon>Gammaproteobacteria</taxon>
        <taxon>Oceanospirillales</taxon>
        <taxon>Oceanospirillaceae</taxon>
        <taxon>Marinobacterium</taxon>
    </lineage>
</organism>
<feature type="transmembrane region" description="Helical" evidence="1">
    <location>
        <begin position="405"/>
        <end position="431"/>
    </location>
</feature>
<dbReference type="PANTHER" id="PTHR34219:SF8">
    <property type="entry name" value="PEPSY DOMAIN-CONTAINING PROTEIN"/>
    <property type="match status" value="1"/>
</dbReference>
<dbReference type="EMBL" id="FNRJ01000014">
    <property type="protein sequence ID" value="SEB05660.1"/>
    <property type="molecule type" value="Genomic_DNA"/>
</dbReference>
<feature type="transmembrane region" description="Helical" evidence="1">
    <location>
        <begin position="329"/>
        <end position="347"/>
    </location>
</feature>
<keyword evidence="1" id="KW-0472">Membrane</keyword>
<feature type="transmembrane region" description="Helical" evidence="1">
    <location>
        <begin position="133"/>
        <end position="156"/>
    </location>
</feature>
<keyword evidence="1" id="KW-1133">Transmembrane helix</keyword>
<reference evidence="3" key="1">
    <citation type="submission" date="2016-10" db="EMBL/GenBank/DDBJ databases">
        <authorList>
            <person name="Varghese N."/>
            <person name="Submissions S."/>
        </authorList>
    </citation>
    <scope>NUCLEOTIDE SEQUENCE [LARGE SCALE GENOMIC DNA]</scope>
    <source>
        <strain evidence="3">DSM 11526</strain>
    </source>
</reference>
<feature type="transmembrane region" description="Helical" evidence="1">
    <location>
        <begin position="12"/>
        <end position="34"/>
    </location>
</feature>
<dbReference type="OrthoDB" id="9791166at2"/>